<evidence type="ECO:0000259" key="2">
    <source>
        <dbReference type="PROSITE" id="PS52002"/>
    </source>
</evidence>
<dbReference type="PROSITE" id="PS52002">
    <property type="entry name" value="SM"/>
    <property type="match status" value="1"/>
</dbReference>
<dbReference type="GO" id="GO:0031417">
    <property type="term" value="C:NatC complex"/>
    <property type="evidence" value="ECO:0007669"/>
    <property type="project" value="InterPro"/>
</dbReference>
<evidence type="ECO:0000256" key="1">
    <source>
        <dbReference type="SAM" id="MobiDB-lite"/>
    </source>
</evidence>
<dbReference type="InterPro" id="IPR034110">
    <property type="entry name" value="LSMD1_Sm"/>
</dbReference>
<feature type="region of interest" description="Disordered" evidence="1">
    <location>
        <begin position="1"/>
        <end position="20"/>
    </location>
</feature>
<dbReference type="InterPro" id="IPR050914">
    <property type="entry name" value="snRNP_SmB/NAA38-like"/>
</dbReference>
<sequence>MDSDIPDTRRHSLPEDSHLTSADQAKSFLRSLLDKNLRVTTTDERLFWGQFKCTDPQSNIVLQNAYEYRQPSPQKRAEAAVAGAKVTVDMTSRFLGLVVVPGEHIVSMQLEEFASQLRR</sequence>
<evidence type="ECO:0000313" key="3">
    <source>
        <dbReference type="EMBL" id="KAK2073788.1"/>
    </source>
</evidence>
<accession>A0AAD9MHS5</accession>
<dbReference type="Proteomes" id="UP001217918">
    <property type="component" value="Unassembled WGS sequence"/>
</dbReference>
<dbReference type="EMBL" id="JAQQPM010000007">
    <property type="protein sequence ID" value="KAK2073788.1"/>
    <property type="molecule type" value="Genomic_DNA"/>
</dbReference>
<dbReference type="InterPro" id="IPR047575">
    <property type="entry name" value="Sm"/>
</dbReference>
<feature type="compositionally biased region" description="Basic and acidic residues" evidence="1">
    <location>
        <begin position="1"/>
        <end position="18"/>
    </location>
</feature>
<keyword evidence="4" id="KW-1185">Reference proteome</keyword>
<dbReference type="GO" id="GO:0003723">
    <property type="term" value="F:RNA binding"/>
    <property type="evidence" value="ECO:0007669"/>
    <property type="project" value="InterPro"/>
</dbReference>
<gene>
    <name evidence="3" type="ORF">P8C59_008037</name>
</gene>
<protein>
    <recommendedName>
        <fullName evidence="2">Sm domain-containing protein</fullName>
    </recommendedName>
</protein>
<dbReference type="Gene3D" id="2.30.30.100">
    <property type="match status" value="1"/>
</dbReference>
<dbReference type="SUPFAM" id="SSF50182">
    <property type="entry name" value="Sm-like ribonucleoproteins"/>
    <property type="match status" value="1"/>
</dbReference>
<evidence type="ECO:0000313" key="4">
    <source>
        <dbReference type="Proteomes" id="UP001217918"/>
    </source>
</evidence>
<dbReference type="CDD" id="cd06168">
    <property type="entry name" value="LSMD1"/>
    <property type="match status" value="1"/>
</dbReference>
<comment type="caution">
    <text evidence="3">The sequence shown here is derived from an EMBL/GenBank/DDBJ whole genome shotgun (WGS) entry which is preliminary data.</text>
</comment>
<dbReference type="InterPro" id="IPR010920">
    <property type="entry name" value="LSM_dom_sf"/>
</dbReference>
<dbReference type="PANTHER" id="PTHR10701">
    <property type="entry name" value="SMALL NUCLEAR RIBONUCLEOPROTEIN-ASSOCIATED PROTEIN B AND N"/>
    <property type="match status" value="1"/>
</dbReference>
<dbReference type="AlphaFoldDB" id="A0AAD9MHS5"/>
<dbReference type="Pfam" id="PF01423">
    <property type="entry name" value="LSM"/>
    <property type="match status" value="1"/>
</dbReference>
<dbReference type="PANTHER" id="PTHR10701:SF5">
    <property type="entry name" value="N-ALPHA-ACETYLTRANSFERASE 38, NATC AUXILIARY SUBUNIT"/>
    <property type="match status" value="1"/>
</dbReference>
<dbReference type="SMART" id="SM00651">
    <property type="entry name" value="Sm"/>
    <property type="match status" value="1"/>
</dbReference>
<feature type="domain" description="Sm" evidence="2">
    <location>
        <begin position="24"/>
        <end position="114"/>
    </location>
</feature>
<name>A0AAD9MHS5_9PEZI</name>
<proteinExistence type="predicted"/>
<reference evidence="3" key="1">
    <citation type="journal article" date="2023" name="Mol. Plant Microbe Interact.">
        <title>Elucidating the Obligate Nature and Biological Capacity of an Invasive Fungal Corn Pathogen.</title>
        <authorList>
            <person name="MacCready J.S."/>
            <person name="Roggenkamp E.M."/>
            <person name="Gdanetz K."/>
            <person name="Chilvers M.I."/>
        </authorList>
    </citation>
    <scope>NUCLEOTIDE SEQUENCE</scope>
    <source>
        <strain evidence="3">PM02</strain>
    </source>
</reference>
<dbReference type="InterPro" id="IPR001163">
    <property type="entry name" value="Sm_dom_euk/arc"/>
</dbReference>
<organism evidence="3 4">
    <name type="scientific">Phyllachora maydis</name>
    <dbReference type="NCBI Taxonomy" id="1825666"/>
    <lineage>
        <taxon>Eukaryota</taxon>
        <taxon>Fungi</taxon>
        <taxon>Dikarya</taxon>
        <taxon>Ascomycota</taxon>
        <taxon>Pezizomycotina</taxon>
        <taxon>Sordariomycetes</taxon>
        <taxon>Sordariomycetidae</taxon>
        <taxon>Phyllachorales</taxon>
        <taxon>Phyllachoraceae</taxon>
        <taxon>Phyllachora</taxon>
    </lineage>
</organism>